<dbReference type="PANTHER" id="PTHR15555:SF0">
    <property type="entry name" value="ZINC FINGER HIT DOMAIN-CONTAINING PROTEIN 2"/>
    <property type="match status" value="1"/>
</dbReference>
<comment type="caution">
    <text evidence="4">The sequence shown here is derived from an EMBL/GenBank/DDBJ whole genome shotgun (WGS) entry which is preliminary data.</text>
</comment>
<feature type="domain" description="HIT-type" evidence="3">
    <location>
        <begin position="21"/>
        <end position="54"/>
    </location>
</feature>
<keyword evidence="1" id="KW-0863">Zinc-finger</keyword>
<dbReference type="InterPro" id="IPR039646">
    <property type="entry name" value="ZNHIT2"/>
</dbReference>
<feature type="region of interest" description="Disordered" evidence="2">
    <location>
        <begin position="85"/>
        <end position="109"/>
    </location>
</feature>
<reference evidence="4 5" key="1">
    <citation type="submission" date="2024-01" db="EMBL/GenBank/DDBJ databases">
        <title>The genome of the rayed Mediterranean limpet Patella caerulea (Linnaeus, 1758).</title>
        <authorList>
            <person name="Anh-Thu Weber A."/>
            <person name="Halstead-Nussloch G."/>
        </authorList>
    </citation>
    <scope>NUCLEOTIDE SEQUENCE [LARGE SCALE GENOMIC DNA]</scope>
    <source>
        <strain evidence="4">AATW-2023a</strain>
        <tissue evidence="4">Whole specimen</tissue>
    </source>
</reference>
<dbReference type="CDD" id="cd23024">
    <property type="entry name" value="zf-HIT_ZNHIT2-3"/>
    <property type="match status" value="1"/>
</dbReference>
<accession>A0AAN8JDM8</accession>
<dbReference type="GO" id="GO:0008270">
    <property type="term" value="F:zinc ion binding"/>
    <property type="evidence" value="ECO:0007669"/>
    <property type="project" value="UniProtKB-UniRule"/>
</dbReference>
<feature type="compositionally biased region" description="Basic and acidic residues" evidence="2">
    <location>
        <begin position="85"/>
        <end position="99"/>
    </location>
</feature>
<dbReference type="InterPro" id="IPR007529">
    <property type="entry name" value="Znf_HIT"/>
</dbReference>
<dbReference type="Gene3D" id="3.30.60.190">
    <property type="match status" value="1"/>
</dbReference>
<protein>
    <recommendedName>
        <fullName evidence="3">HIT-type domain-containing protein</fullName>
    </recommendedName>
</protein>
<sequence length="404" mass="46926">MNEQTNELQLEPVFETGSSVCSICLKEKSRYTCPRCNIRYCSLPCYKDEKHLACSELFYKDWVMEELKETKSGREDKEKILEMLSRVESDDTLEPSHLDSDDDDDDETDLETRLHGLDLDNSEAILKRLTNKERQEFEKLLHNGCLGNLVEIWTPWWTESKDLIEEVEQTDCDKKKSCKPTLLSSIPDISTLIKVKPSSDIRNNMINILYSYAFICRLHNGGHFDNPVESAEDLLTICSVLRDGKNFIELEEVIDMTLQQVEKESKRWEITVEFKVSVLEDVERIVHGPDKRPSLDFMLLALSDLTQLLQTANKIIKKESKKKKDEAENEVKKVFYQANKKCQFLLSWCQRYGMAVISLLPELRLGIGRRWSEVKQVEETKHLLEKNWGGKIPPQKKQLISELT</sequence>
<evidence type="ECO:0000256" key="2">
    <source>
        <dbReference type="SAM" id="MobiDB-lite"/>
    </source>
</evidence>
<evidence type="ECO:0000256" key="1">
    <source>
        <dbReference type="PROSITE-ProRule" id="PRU00453"/>
    </source>
</evidence>
<dbReference type="EMBL" id="JAZGQO010000011">
    <property type="protein sequence ID" value="KAK6173976.1"/>
    <property type="molecule type" value="Genomic_DNA"/>
</dbReference>
<gene>
    <name evidence="4" type="ORF">SNE40_017339</name>
</gene>
<feature type="compositionally biased region" description="Acidic residues" evidence="2">
    <location>
        <begin position="100"/>
        <end position="109"/>
    </location>
</feature>
<dbReference type="PROSITE" id="PS51083">
    <property type="entry name" value="ZF_HIT"/>
    <property type="match status" value="1"/>
</dbReference>
<keyword evidence="1" id="KW-0479">Metal-binding</keyword>
<dbReference type="AlphaFoldDB" id="A0AAN8JDM8"/>
<evidence type="ECO:0000313" key="4">
    <source>
        <dbReference type="EMBL" id="KAK6173976.1"/>
    </source>
</evidence>
<dbReference type="Proteomes" id="UP001347796">
    <property type="component" value="Unassembled WGS sequence"/>
</dbReference>
<keyword evidence="5" id="KW-1185">Reference proteome</keyword>
<name>A0AAN8JDM8_PATCE</name>
<dbReference type="SUPFAM" id="SSF144232">
    <property type="entry name" value="HIT/MYND zinc finger-like"/>
    <property type="match status" value="1"/>
</dbReference>
<organism evidence="4 5">
    <name type="scientific">Patella caerulea</name>
    <name type="common">Rayed Mediterranean limpet</name>
    <dbReference type="NCBI Taxonomy" id="87958"/>
    <lineage>
        <taxon>Eukaryota</taxon>
        <taxon>Metazoa</taxon>
        <taxon>Spiralia</taxon>
        <taxon>Lophotrochozoa</taxon>
        <taxon>Mollusca</taxon>
        <taxon>Gastropoda</taxon>
        <taxon>Patellogastropoda</taxon>
        <taxon>Patelloidea</taxon>
        <taxon>Patellidae</taxon>
        <taxon>Patella</taxon>
    </lineage>
</organism>
<dbReference type="Pfam" id="PF04438">
    <property type="entry name" value="zf-HIT"/>
    <property type="match status" value="1"/>
</dbReference>
<evidence type="ECO:0000313" key="5">
    <source>
        <dbReference type="Proteomes" id="UP001347796"/>
    </source>
</evidence>
<evidence type="ECO:0000259" key="3">
    <source>
        <dbReference type="PROSITE" id="PS51083"/>
    </source>
</evidence>
<keyword evidence="1" id="KW-0862">Zinc</keyword>
<dbReference type="PANTHER" id="PTHR15555">
    <property type="entry name" value="ZINC FINGER HIT DOMAIN CONTAINING PROTEIN 2 PROTEIN FON -RELATED"/>
    <property type="match status" value="1"/>
</dbReference>
<proteinExistence type="predicted"/>